<dbReference type="Proteomes" id="UP000606044">
    <property type="component" value="Unassembled WGS sequence"/>
</dbReference>
<dbReference type="EMBL" id="BMCT01000001">
    <property type="protein sequence ID" value="GGF54525.1"/>
    <property type="molecule type" value="Genomic_DNA"/>
</dbReference>
<keyword evidence="3" id="KW-1185">Reference proteome</keyword>
<dbReference type="GO" id="GO:0008476">
    <property type="term" value="F:protein-tyrosine sulfotransferase activity"/>
    <property type="evidence" value="ECO:0007669"/>
    <property type="project" value="InterPro"/>
</dbReference>
<reference evidence="2" key="1">
    <citation type="journal article" date="2014" name="Int. J. Syst. Evol. Microbiol.">
        <title>Complete genome sequence of Corynebacterium casei LMG S-19264T (=DSM 44701T), isolated from a smear-ripened cheese.</title>
        <authorList>
            <consortium name="US DOE Joint Genome Institute (JGI-PGF)"/>
            <person name="Walter F."/>
            <person name="Albersmeier A."/>
            <person name="Kalinowski J."/>
            <person name="Ruckert C."/>
        </authorList>
    </citation>
    <scope>NUCLEOTIDE SEQUENCE</scope>
    <source>
        <strain evidence="2">CCM 7897</strain>
    </source>
</reference>
<sequence length="608" mass="68051">MNMVPNDLCACGSRLRALRCCQLDARTLGPASASRHLLPLVDEAIACHTRGAFAEAERLCLEVLELAPGQGGALAVLFQIRKAQGARPAAEALVRRLVALDPNNIWATQELALLLFGKGDLAEGEVHARNAVRTAPTDPQSHNLLGMILTEANRPQVGEFHYRKALELLGQRQPILLANLAWNLKNQGRMAEARALYEESVALAPTILQTLLGWARMEETDRDFARADALLDDAEKVAPGHPSILLHRAIVRGRAKDYDAALALLDQLEGMNQSGGLGTNELLEKGRLLDKMGRFDEAFAAFDAGKRKNVELSGAVYMAEHAAQLAGRLKAYFTAQRLRIVPRAKPVESGPRPIFILGFPRSGTTMVEQTLSAHPKVSAGDELTLVHDIANLMPRMLNSPLAYPEALADLWMGDQSEGLDNLRDHYLQRVRQMGVVEPGKSRFTDKMPLNETHMGLIALMFPDAPLIHVLRHPLDIVLSVYSNHLTHGFYCANQLETIARHYLLVMDLVEHYRREMALKYLAVRYEDIVDDQETHVKRILTFADLPFDRKCLRFHENKRYARTASYAQVTEKLYDASRYRYRQYLKHLKPVIPLLEPAIARLGYRIDG</sequence>
<dbReference type="PANTHER" id="PTHR12788">
    <property type="entry name" value="PROTEIN-TYROSINE SULFOTRANSFERASE 2"/>
    <property type="match status" value="1"/>
</dbReference>
<dbReference type="SUPFAM" id="SSF52540">
    <property type="entry name" value="P-loop containing nucleoside triphosphate hydrolases"/>
    <property type="match status" value="1"/>
</dbReference>
<dbReference type="PANTHER" id="PTHR12788:SF10">
    <property type="entry name" value="PROTEIN-TYROSINE SULFOTRANSFERASE"/>
    <property type="match status" value="1"/>
</dbReference>
<name>A0A917F7H0_9HYPH</name>
<organism evidence="2 3">
    <name type="scientific">Azorhizobium oxalatiphilum</name>
    <dbReference type="NCBI Taxonomy" id="980631"/>
    <lineage>
        <taxon>Bacteria</taxon>
        <taxon>Pseudomonadati</taxon>
        <taxon>Pseudomonadota</taxon>
        <taxon>Alphaproteobacteria</taxon>
        <taxon>Hyphomicrobiales</taxon>
        <taxon>Xanthobacteraceae</taxon>
        <taxon>Azorhizobium</taxon>
    </lineage>
</organism>
<dbReference type="Gene3D" id="1.25.40.10">
    <property type="entry name" value="Tetratricopeptide repeat domain"/>
    <property type="match status" value="1"/>
</dbReference>
<comment type="caution">
    <text evidence="2">The sequence shown here is derived from an EMBL/GenBank/DDBJ whole genome shotgun (WGS) entry which is preliminary data.</text>
</comment>
<keyword evidence="1" id="KW-0808">Transferase</keyword>
<dbReference type="Pfam" id="PF13432">
    <property type="entry name" value="TPR_16"/>
    <property type="match status" value="1"/>
</dbReference>
<dbReference type="AlphaFoldDB" id="A0A917F7H0"/>
<gene>
    <name evidence="2" type="ORF">GCM10007301_12580</name>
</gene>
<dbReference type="SMART" id="SM00028">
    <property type="entry name" value="TPR"/>
    <property type="match status" value="6"/>
</dbReference>
<evidence type="ECO:0000256" key="1">
    <source>
        <dbReference type="ARBA" id="ARBA00022679"/>
    </source>
</evidence>
<dbReference type="RefSeq" id="WP_210324131.1">
    <property type="nucleotide sequence ID" value="NZ_BMCT01000001.1"/>
</dbReference>
<protein>
    <submittedName>
        <fullName evidence="2">Uncharacterized protein</fullName>
    </submittedName>
</protein>
<dbReference type="Pfam" id="PF13181">
    <property type="entry name" value="TPR_8"/>
    <property type="match status" value="1"/>
</dbReference>
<proteinExistence type="predicted"/>
<dbReference type="InterPro" id="IPR027417">
    <property type="entry name" value="P-loop_NTPase"/>
</dbReference>
<evidence type="ECO:0000313" key="3">
    <source>
        <dbReference type="Proteomes" id="UP000606044"/>
    </source>
</evidence>
<dbReference type="InterPro" id="IPR026634">
    <property type="entry name" value="TPST-like"/>
</dbReference>
<dbReference type="InterPro" id="IPR011990">
    <property type="entry name" value="TPR-like_helical_dom_sf"/>
</dbReference>
<dbReference type="SUPFAM" id="SSF48452">
    <property type="entry name" value="TPR-like"/>
    <property type="match status" value="2"/>
</dbReference>
<dbReference type="InterPro" id="IPR019734">
    <property type="entry name" value="TPR_rpt"/>
</dbReference>
<reference evidence="2" key="2">
    <citation type="submission" date="2020-09" db="EMBL/GenBank/DDBJ databases">
        <authorList>
            <person name="Sun Q."/>
            <person name="Sedlacek I."/>
        </authorList>
    </citation>
    <scope>NUCLEOTIDE SEQUENCE</scope>
    <source>
        <strain evidence="2">CCM 7897</strain>
    </source>
</reference>
<evidence type="ECO:0000313" key="2">
    <source>
        <dbReference type="EMBL" id="GGF54525.1"/>
    </source>
</evidence>
<dbReference type="Pfam" id="PF13469">
    <property type="entry name" value="Sulfotransfer_3"/>
    <property type="match status" value="1"/>
</dbReference>
<accession>A0A917F7H0</accession>
<dbReference type="Gene3D" id="3.40.50.300">
    <property type="entry name" value="P-loop containing nucleotide triphosphate hydrolases"/>
    <property type="match status" value="1"/>
</dbReference>